<dbReference type="PROSITE" id="PS51257">
    <property type="entry name" value="PROKAR_LIPOPROTEIN"/>
    <property type="match status" value="1"/>
</dbReference>
<keyword evidence="3" id="KW-1185">Reference proteome</keyword>
<dbReference type="Proteomes" id="UP001606305">
    <property type="component" value="Unassembled WGS sequence"/>
</dbReference>
<dbReference type="EMBL" id="JBIGIA010000022">
    <property type="protein sequence ID" value="MFG6459451.1"/>
    <property type="molecule type" value="Genomic_DNA"/>
</dbReference>
<evidence type="ECO:0000313" key="2">
    <source>
        <dbReference type="EMBL" id="MFG6459451.1"/>
    </source>
</evidence>
<keyword evidence="1" id="KW-0732">Signal</keyword>
<accession>A0ABW7GC18</accession>
<proteinExistence type="predicted"/>
<dbReference type="RefSeq" id="WP_394491461.1">
    <property type="nucleotide sequence ID" value="NZ_JBIGIA010000022.1"/>
</dbReference>
<organism evidence="2 3">
    <name type="scientific">Pelomonas nitida</name>
    <dbReference type="NCBI Taxonomy" id="3299027"/>
    <lineage>
        <taxon>Bacteria</taxon>
        <taxon>Pseudomonadati</taxon>
        <taxon>Pseudomonadota</taxon>
        <taxon>Betaproteobacteria</taxon>
        <taxon>Burkholderiales</taxon>
        <taxon>Sphaerotilaceae</taxon>
        <taxon>Roseateles</taxon>
    </lineage>
</organism>
<comment type="caution">
    <text evidence="2">The sequence shown here is derived from an EMBL/GenBank/DDBJ whole genome shotgun (WGS) entry which is preliminary data.</text>
</comment>
<feature type="signal peptide" evidence="1">
    <location>
        <begin position="1"/>
        <end position="20"/>
    </location>
</feature>
<evidence type="ECO:0000256" key="1">
    <source>
        <dbReference type="SAM" id="SignalP"/>
    </source>
</evidence>
<feature type="chain" id="PRO_5046402088" description="Cell division protein FtsI" evidence="1">
    <location>
        <begin position="21"/>
        <end position="177"/>
    </location>
</feature>
<gene>
    <name evidence="2" type="ORF">ACG00X_21665</name>
</gene>
<reference evidence="2 3" key="1">
    <citation type="submission" date="2024-09" db="EMBL/GenBank/DDBJ databases">
        <title>Novel species of the genus Pelomonas and Roseateles isolated from streams.</title>
        <authorList>
            <person name="Lu H."/>
        </authorList>
    </citation>
    <scope>NUCLEOTIDE SEQUENCE [LARGE SCALE GENOMIC DNA]</scope>
    <source>
        <strain evidence="2 3">BYS96W</strain>
    </source>
</reference>
<name>A0ABW7GC18_9BURK</name>
<evidence type="ECO:0008006" key="4">
    <source>
        <dbReference type="Google" id="ProtNLM"/>
    </source>
</evidence>
<evidence type="ECO:0000313" key="3">
    <source>
        <dbReference type="Proteomes" id="UP001606305"/>
    </source>
</evidence>
<protein>
    <recommendedName>
        <fullName evidence="4">Cell division protein FtsI</fullName>
    </recommendedName>
</protein>
<sequence length="177" mass="18790">MKTSASPTLLAALTFTCGLTGCTALGPMATWEALKWSGSTALAHQSAKPVNTVHHGDAPIKDVCVEYNREMPLDELVPALQAALKSQGVESRVYDAGTGPRACTYWLRYVGSIEWGTPPLSQDPRPYLSAAALSLHNADGRLLSSSAYVSEASGARWASTRNKIAPVVKALITGFET</sequence>